<evidence type="ECO:0000256" key="1">
    <source>
        <dbReference type="SAM" id="MobiDB-lite"/>
    </source>
</evidence>
<proteinExistence type="predicted"/>
<dbReference type="HOGENOM" id="CLU_108780_0_0_1"/>
<dbReference type="PANTHER" id="PTHR36440:SF1">
    <property type="entry name" value="PUTATIVE (AFU_ORTHOLOGUE AFUA_8G07350)-RELATED"/>
    <property type="match status" value="1"/>
</dbReference>
<dbReference type="EMBL" id="KN847478">
    <property type="protein sequence ID" value="KIX05338.1"/>
    <property type="molecule type" value="Genomic_DNA"/>
</dbReference>
<evidence type="ECO:0000313" key="4">
    <source>
        <dbReference type="Proteomes" id="UP000053617"/>
    </source>
</evidence>
<evidence type="ECO:0000313" key="3">
    <source>
        <dbReference type="EMBL" id="KIX05338.1"/>
    </source>
</evidence>
<gene>
    <name evidence="3" type="ORF">Z518_06210</name>
</gene>
<sequence length="198" mass="22133">MPAPKRDRNIPPGIEDESRRTITNKNTGETVTWDKYGYETKGEKAIATAVCQPGGGPPLHYHTSYAERFQPVEGVLGVMLGDKEVHLQPGEAADIPIGMHHRFFNDTDKDVTMKAWVLPAHAGFERSLYILFGLNNDGLADPKTGMPHNMLHTAIVADLGDMRFPGFQGGLINYFTKILALVARWRGVEEELLQKYWD</sequence>
<dbReference type="InterPro" id="IPR053146">
    <property type="entry name" value="QDO-like"/>
</dbReference>
<dbReference type="Gene3D" id="2.60.120.10">
    <property type="entry name" value="Jelly Rolls"/>
    <property type="match status" value="1"/>
</dbReference>
<name>A0A0D2H4I8_9EURO</name>
<dbReference type="InterPro" id="IPR011051">
    <property type="entry name" value="RmlC_Cupin_sf"/>
</dbReference>
<keyword evidence="4" id="KW-1185">Reference proteome</keyword>
<dbReference type="Pfam" id="PF07883">
    <property type="entry name" value="Cupin_2"/>
    <property type="match status" value="1"/>
</dbReference>
<feature type="region of interest" description="Disordered" evidence="1">
    <location>
        <begin position="1"/>
        <end position="22"/>
    </location>
</feature>
<dbReference type="InterPro" id="IPR014710">
    <property type="entry name" value="RmlC-like_jellyroll"/>
</dbReference>
<dbReference type="InterPro" id="IPR013096">
    <property type="entry name" value="Cupin_2"/>
</dbReference>
<feature type="domain" description="Cupin type-2" evidence="2">
    <location>
        <begin position="51"/>
        <end position="113"/>
    </location>
</feature>
<dbReference type="PANTHER" id="PTHR36440">
    <property type="entry name" value="PUTATIVE (AFU_ORTHOLOGUE AFUA_8G07350)-RELATED"/>
    <property type="match status" value="1"/>
</dbReference>
<dbReference type="CDD" id="cd02208">
    <property type="entry name" value="cupin_RmlC-like"/>
    <property type="match status" value="1"/>
</dbReference>
<dbReference type="OrthoDB" id="3765895at2759"/>
<dbReference type="SUPFAM" id="SSF51182">
    <property type="entry name" value="RmlC-like cupins"/>
    <property type="match status" value="1"/>
</dbReference>
<reference evidence="3 4" key="1">
    <citation type="submission" date="2015-01" db="EMBL/GenBank/DDBJ databases">
        <title>The Genome Sequence of Rhinocladiella mackenzie CBS 650.93.</title>
        <authorList>
            <consortium name="The Broad Institute Genomics Platform"/>
            <person name="Cuomo C."/>
            <person name="de Hoog S."/>
            <person name="Gorbushina A."/>
            <person name="Stielow B."/>
            <person name="Teixiera M."/>
            <person name="Abouelleil A."/>
            <person name="Chapman S.B."/>
            <person name="Priest M."/>
            <person name="Young S.K."/>
            <person name="Wortman J."/>
            <person name="Nusbaum C."/>
            <person name="Birren B."/>
        </authorList>
    </citation>
    <scope>NUCLEOTIDE SEQUENCE [LARGE SCALE GENOMIC DNA]</scope>
    <source>
        <strain evidence="3 4">CBS 650.93</strain>
    </source>
</reference>
<organism evidence="3 4">
    <name type="scientific">Rhinocladiella mackenziei CBS 650.93</name>
    <dbReference type="NCBI Taxonomy" id="1442369"/>
    <lineage>
        <taxon>Eukaryota</taxon>
        <taxon>Fungi</taxon>
        <taxon>Dikarya</taxon>
        <taxon>Ascomycota</taxon>
        <taxon>Pezizomycotina</taxon>
        <taxon>Eurotiomycetes</taxon>
        <taxon>Chaetothyriomycetidae</taxon>
        <taxon>Chaetothyriales</taxon>
        <taxon>Herpotrichiellaceae</taxon>
        <taxon>Rhinocladiella</taxon>
    </lineage>
</organism>
<dbReference type="VEuPathDB" id="FungiDB:Z518_06210"/>
<dbReference type="AlphaFoldDB" id="A0A0D2H4I8"/>
<evidence type="ECO:0000259" key="2">
    <source>
        <dbReference type="Pfam" id="PF07883"/>
    </source>
</evidence>
<dbReference type="GeneID" id="25294281"/>
<dbReference type="RefSeq" id="XP_013272474.1">
    <property type="nucleotide sequence ID" value="XM_013417020.1"/>
</dbReference>
<accession>A0A0D2H4I8</accession>
<dbReference type="Proteomes" id="UP000053617">
    <property type="component" value="Unassembled WGS sequence"/>
</dbReference>
<protein>
    <recommendedName>
        <fullName evidence="2">Cupin type-2 domain-containing protein</fullName>
    </recommendedName>
</protein>